<dbReference type="GO" id="GO:0003735">
    <property type="term" value="F:structural constituent of ribosome"/>
    <property type="evidence" value="ECO:0007669"/>
    <property type="project" value="InterPro"/>
</dbReference>
<comment type="similarity">
    <text evidence="2">Belongs to the bacterial ribosomal protein bL32 family.</text>
</comment>
<keyword evidence="4" id="KW-0689">Ribosomal protein</keyword>
<dbReference type="AlphaFoldDB" id="A0AAD5RFM9"/>
<evidence type="ECO:0000256" key="5">
    <source>
        <dbReference type="ARBA" id="ARBA00023128"/>
    </source>
</evidence>
<dbReference type="InterPro" id="IPR002677">
    <property type="entry name" value="Ribosomal_bL32"/>
</dbReference>
<keyword evidence="9" id="KW-1185">Reference proteome</keyword>
<proteinExistence type="inferred from homology"/>
<evidence type="ECO:0000313" key="8">
    <source>
        <dbReference type="EMBL" id="KAJ2892267.1"/>
    </source>
</evidence>
<gene>
    <name evidence="8" type="ORF">MKZ38_010058</name>
</gene>
<dbReference type="GO" id="GO:0005762">
    <property type="term" value="C:mitochondrial large ribosomal subunit"/>
    <property type="evidence" value="ECO:0007669"/>
    <property type="project" value="TreeGrafter"/>
</dbReference>
<evidence type="ECO:0000256" key="4">
    <source>
        <dbReference type="ARBA" id="ARBA00022980"/>
    </source>
</evidence>
<evidence type="ECO:0000256" key="7">
    <source>
        <dbReference type="ARBA" id="ARBA00039935"/>
    </source>
</evidence>
<protein>
    <recommendedName>
        <fullName evidence="7">Large ribosomal subunit protein bL32m</fullName>
    </recommendedName>
</protein>
<dbReference type="PANTHER" id="PTHR21026:SF2">
    <property type="entry name" value="LARGE RIBOSOMAL SUBUNIT PROTEIN BL32M"/>
    <property type="match status" value="1"/>
</dbReference>
<keyword evidence="6" id="KW-0687">Ribonucleoprotein</keyword>
<evidence type="ECO:0000256" key="3">
    <source>
        <dbReference type="ARBA" id="ARBA00022946"/>
    </source>
</evidence>
<dbReference type="EMBL" id="JAKWBI020000849">
    <property type="protein sequence ID" value="KAJ2892267.1"/>
    <property type="molecule type" value="Genomic_DNA"/>
</dbReference>
<accession>A0AAD5RFM9</accession>
<comment type="caution">
    <text evidence="8">The sequence shown here is derived from an EMBL/GenBank/DDBJ whole genome shotgun (WGS) entry which is preliminary data.</text>
</comment>
<sequence length="149" mass="16691">MAAVAVAAHFRLGLSTSLVHSFSPAYMILRYIPVAGFTGQWWQPKLPTLAAALPAISLNIPGLLKDVWEGILRAVPKKKTSYSKTRSRQMAGKALKDVTSLCKCPSCGRVKRMHVLCEYCAKRILEMWRNQDREDMRLKMETDEGPAGR</sequence>
<dbReference type="InterPro" id="IPR011332">
    <property type="entry name" value="Ribosomal_zn-bd"/>
</dbReference>
<keyword evidence="5" id="KW-0496">Mitochondrion</keyword>
<dbReference type="GO" id="GO:0006412">
    <property type="term" value="P:translation"/>
    <property type="evidence" value="ECO:0007669"/>
    <property type="project" value="InterPro"/>
</dbReference>
<dbReference type="InterPro" id="IPR051991">
    <property type="entry name" value="Mitoribosomal_protein_bL32"/>
</dbReference>
<dbReference type="PANTHER" id="PTHR21026">
    <property type="entry name" value="39S RIBOSOMAL PROTEIN L32, MITOCHONDRIAL"/>
    <property type="match status" value="1"/>
</dbReference>
<evidence type="ECO:0000256" key="6">
    <source>
        <dbReference type="ARBA" id="ARBA00023274"/>
    </source>
</evidence>
<dbReference type="SUPFAM" id="SSF57829">
    <property type="entry name" value="Zn-binding ribosomal proteins"/>
    <property type="match status" value="1"/>
</dbReference>
<evidence type="ECO:0000313" key="9">
    <source>
        <dbReference type="Proteomes" id="UP001201980"/>
    </source>
</evidence>
<dbReference type="Pfam" id="PF01783">
    <property type="entry name" value="Ribosomal_L32p"/>
    <property type="match status" value="1"/>
</dbReference>
<organism evidence="8 9">
    <name type="scientific">Zalerion maritima</name>
    <dbReference type="NCBI Taxonomy" id="339359"/>
    <lineage>
        <taxon>Eukaryota</taxon>
        <taxon>Fungi</taxon>
        <taxon>Dikarya</taxon>
        <taxon>Ascomycota</taxon>
        <taxon>Pezizomycotina</taxon>
        <taxon>Sordariomycetes</taxon>
        <taxon>Lulworthiomycetidae</taxon>
        <taxon>Lulworthiales</taxon>
        <taxon>Lulworthiaceae</taxon>
        <taxon>Zalerion</taxon>
    </lineage>
</organism>
<comment type="subcellular location">
    <subcellularLocation>
        <location evidence="1">Mitochondrion</location>
    </subcellularLocation>
</comment>
<evidence type="ECO:0000256" key="2">
    <source>
        <dbReference type="ARBA" id="ARBA00008560"/>
    </source>
</evidence>
<evidence type="ECO:0000256" key="1">
    <source>
        <dbReference type="ARBA" id="ARBA00004173"/>
    </source>
</evidence>
<reference evidence="8" key="1">
    <citation type="submission" date="2022-07" db="EMBL/GenBank/DDBJ databases">
        <title>Draft genome sequence of Zalerion maritima ATCC 34329, a (micro)plastics degrading marine fungus.</title>
        <authorList>
            <person name="Paco A."/>
            <person name="Goncalves M.F.M."/>
            <person name="Rocha-Santos T.A.P."/>
            <person name="Alves A."/>
        </authorList>
    </citation>
    <scope>NUCLEOTIDE SEQUENCE</scope>
    <source>
        <strain evidence="8">ATCC 34329</strain>
    </source>
</reference>
<name>A0AAD5RFM9_9PEZI</name>
<dbReference type="Proteomes" id="UP001201980">
    <property type="component" value="Unassembled WGS sequence"/>
</dbReference>
<dbReference type="NCBIfam" id="TIGR01031">
    <property type="entry name" value="rpmF_bact"/>
    <property type="match status" value="1"/>
</dbReference>
<keyword evidence="3" id="KW-0809">Transit peptide</keyword>